<feature type="domain" description="4Fe-4S ferredoxin-type" evidence="10">
    <location>
        <begin position="81"/>
        <end position="109"/>
    </location>
</feature>
<dbReference type="RefSeq" id="WP_069975888.1">
    <property type="nucleotide sequence ID" value="NZ_CP017269.1"/>
</dbReference>
<dbReference type="InterPro" id="IPR058240">
    <property type="entry name" value="rSAM_sf"/>
</dbReference>
<dbReference type="InterPro" id="IPR012839">
    <property type="entry name" value="Organic_radical_activase"/>
</dbReference>
<comment type="similarity">
    <text evidence="2">Belongs to the organic radical-activating enzymes family.</text>
</comment>
<dbReference type="PANTHER" id="PTHR30352:SF4">
    <property type="entry name" value="PYRUVATE FORMATE-LYASE 2-ACTIVATING ENZYME"/>
    <property type="match status" value="1"/>
</dbReference>
<dbReference type="PROSITE" id="PS51379">
    <property type="entry name" value="4FE4S_FER_2"/>
    <property type="match status" value="2"/>
</dbReference>
<keyword evidence="4" id="KW-0949">S-adenosyl-L-methionine</keyword>
<dbReference type="SUPFAM" id="SSF54862">
    <property type="entry name" value="4Fe-4S ferredoxins"/>
    <property type="match status" value="1"/>
</dbReference>
<evidence type="ECO:0000256" key="2">
    <source>
        <dbReference type="ARBA" id="ARBA00009777"/>
    </source>
</evidence>
<evidence type="ECO:0000256" key="7">
    <source>
        <dbReference type="ARBA" id="ARBA00023004"/>
    </source>
</evidence>
<dbReference type="InterPro" id="IPR007197">
    <property type="entry name" value="rSAM"/>
</dbReference>
<dbReference type="PROSITE" id="PS51918">
    <property type="entry name" value="RADICAL_SAM"/>
    <property type="match status" value="1"/>
</dbReference>
<dbReference type="InterPro" id="IPR034457">
    <property type="entry name" value="Organic_radical-activating"/>
</dbReference>
<dbReference type="SFLD" id="SFLDG01066">
    <property type="entry name" value="organic_radical-activating_enz"/>
    <property type="match status" value="1"/>
</dbReference>
<reference evidence="12 13" key="1">
    <citation type="submission" date="2016-09" db="EMBL/GenBank/DDBJ databases">
        <title>Genomic analysis reveals versatility of anaerobic energy metabolism of Geosporobacter ferrireducens IRF9 of phylum Firmicutes.</title>
        <authorList>
            <person name="Kim S.-J."/>
        </authorList>
    </citation>
    <scope>NUCLEOTIDE SEQUENCE [LARGE SCALE GENOMIC DNA]</scope>
    <source>
        <strain evidence="12 13">IRF9</strain>
    </source>
</reference>
<dbReference type="InterPro" id="IPR017900">
    <property type="entry name" value="4Fe4S_Fe_S_CS"/>
</dbReference>
<dbReference type="Gene3D" id="3.30.70.20">
    <property type="match status" value="1"/>
</dbReference>
<evidence type="ECO:0000259" key="10">
    <source>
        <dbReference type="PROSITE" id="PS51379"/>
    </source>
</evidence>
<evidence type="ECO:0000256" key="4">
    <source>
        <dbReference type="ARBA" id="ARBA00022691"/>
    </source>
</evidence>
<comment type="cofactor">
    <cofactor evidence="1">
        <name>[4Fe-4S] cluster</name>
        <dbReference type="ChEBI" id="CHEBI:49883"/>
    </cofactor>
</comment>
<feature type="domain" description="4Fe-4S ferredoxin-type" evidence="10">
    <location>
        <begin position="51"/>
        <end position="80"/>
    </location>
</feature>
<dbReference type="PROSITE" id="PS00198">
    <property type="entry name" value="4FE4S_FER_1"/>
    <property type="match status" value="1"/>
</dbReference>
<protein>
    <recommendedName>
        <fullName evidence="14">Glycyl-radical enzyme activating protein</fullName>
    </recommendedName>
</protein>
<evidence type="ECO:0000313" key="12">
    <source>
        <dbReference type="EMBL" id="AOT69807.1"/>
    </source>
</evidence>
<evidence type="ECO:0000256" key="3">
    <source>
        <dbReference type="ARBA" id="ARBA00022485"/>
    </source>
</evidence>
<gene>
    <name evidence="12" type="ORF">Gferi_09580</name>
</gene>
<dbReference type="KEGG" id="gfe:Gferi_09580"/>
<evidence type="ECO:0000256" key="8">
    <source>
        <dbReference type="ARBA" id="ARBA00023014"/>
    </source>
</evidence>
<evidence type="ECO:0000256" key="5">
    <source>
        <dbReference type="ARBA" id="ARBA00022723"/>
    </source>
</evidence>
<evidence type="ECO:0000259" key="11">
    <source>
        <dbReference type="PROSITE" id="PS51918"/>
    </source>
</evidence>
<keyword evidence="6" id="KW-0560">Oxidoreductase</keyword>
<proteinExistence type="inferred from homology"/>
<dbReference type="InterPro" id="IPR001989">
    <property type="entry name" value="Radical_activat_CS"/>
</dbReference>
<keyword evidence="7" id="KW-0408">Iron</keyword>
<dbReference type="AlphaFoldDB" id="A0A1D8GFX2"/>
<dbReference type="OrthoDB" id="9782387at2"/>
<dbReference type="GO" id="GO:0051539">
    <property type="term" value="F:4 iron, 4 sulfur cluster binding"/>
    <property type="evidence" value="ECO:0007669"/>
    <property type="project" value="UniProtKB-KW"/>
</dbReference>
<keyword evidence="5" id="KW-0479">Metal-binding</keyword>
<dbReference type="Pfam" id="PF04055">
    <property type="entry name" value="Radical_SAM"/>
    <property type="match status" value="1"/>
</dbReference>
<evidence type="ECO:0000256" key="1">
    <source>
        <dbReference type="ARBA" id="ARBA00001966"/>
    </source>
</evidence>
<keyword evidence="13" id="KW-1185">Reference proteome</keyword>
<dbReference type="SFLD" id="SFLDS00029">
    <property type="entry name" value="Radical_SAM"/>
    <property type="match status" value="1"/>
</dbReference>
<dbReference type="SUPFAM" id="SSF102114">
    <property type="entry name" value="Radical SAM enzymes"/>
    <property type="match status" value="1"/>
</dbReference>
<dbReference type="SFLD" id="SFLDG01118">
    <property type="entry name" value="activating_enzymes__group_2"/>
    <property type="match status" value="1"/>
</dbReference>
<dbReference type="PANTHER" id="PTHR30352">
    <property type="entry name" value="PYRUVATE FORMATE-LYASE-ACTIVATING ENZYME"/>
    <property type="match status" value="1"/>
</dbReference>
<evidence type="ECO:0000256" key="9">
    <source>
        <dbReference type="ARBA" id="ARBA00047365"/>
    </source>
</evidence>
<dbReference type="PIRSF" id="PIRSF000371">
    <property type="entry name" value="PFL_act_enz"/>
    <property type="match status" value="1"/>
</dbReference>
<dbReference type="EMBL" id="CP017269">
    <property type="protein sequence ID" value="AOT69807.1"/>
    <property type="molecule type" value="Genomic_DNA"/>
</dbReference>
<dbReference type="NCBIfam" id="TIGR02494">
    <property type="entry name" value="PFLE_PFLC"/>
    <property type="match status" value="1"/>
</dbReference>
<dbReference type="GO" id="GO:0016491">
    <property type="term" value="F:oxidoreductase activity"/>
    <property type="evidence" value="ECO:0007669"/>
    <property type="project" value="UniProtKB-KW"/>
</dbReference>
<accession>A0A1D8GFX2</accession>
<feature type="domain" description="Radical SAM core" evidence="11">
    <location>
        <begin position="20"/>
        <end position="303"/>
    </location>
</feature>
<name>A0A1D8GFX2_9FIRM</name>
<dbReference type="Gene3D" id="3.80.30.10">
    <property type="entry name" value="pyruvate-formate lyase- activating enzyme"/>
    <property type="match status" value="1"/>
</dbReference>
<keyword evidence="3" id="KW-0004">4Fe-4S</keyword>
<organism evidence="12 13">
    <name type="scientific">Geosporobacter ferrireducens</name>
    <dbReference type="NCBI Taxonomy" id="1424294"/>
    <lineage>
        <taxon>Bacteria</taxon>
        <taxon>Bacillati</taxon>
        <taxon>Bacillota</taxon>
        <taxon>Clostridia</taxon>
        <taxon>Peptostreptococcales</taxon>
        <taxon>Thermotaleaceae</taxon>
        <taxon>Geosporobacter</taxon>
    </lineage>
</organism>
<evidence type="ECO:0008006" key="14">
    <source>
        <dbReference type="Google" id="ProtNLM"/>
    </source>
</evidence>
<evidence type="ECO:0000256" key="6">
    <source>
        <dbReference type="ARBA" id="ARBA00023002"/>
    </source>
</evidence>
<dbReference type="Proteomes" id="UP000095743">
    <property type="component" value="Chromosome"/>
</dbReference>
<keyword evidence="8" id="KW-0411">Iron-sulfur</keyword>
<dbReference type="Pfam" id="PF00037">
    <property type="entry name" value="Fer4"/>
    <property type="match status" value="1"/>
</dbReference>
<comment type="catalytic activity">
    <reaction evidence="9">
        <text>glycyl-[protein] + reduced [flavodoxin] + S-adenosyl-L-methionine = glycin-2-yl radical-[protein] + semiquinone [flavodoxin] + 5'-deoxyadenosine + L-methionine + H(+)</text>
        <dbReference type="Rhea" id="RHEA:61976"/>
        <dbReference type="Rhea" id="RHEA-COMP:10622"/>
        <dbReference type="Rhea" id="RHEA-COMP:14480"/>
        <dbReference type="Rhea" id="RHEA-COMP:15993"/>
        <dbReference type="Rhea" id="RHEA-COMP:15994"/>
        <dbReference type="ChEBI" id="CHEBI:15378"/>
        <dbReference type="ChEBI" id="CHEBI:17319"/>
        <dbReference type="ChEBI" id="CHEBI:29947"/>
        <dbReference type="ChEBI" id="CHEBI:32722"/>
        <dbReference type="ChEBI" id="CHEBI:57618"/>
        <dbReference type="ChEBI" id="CHEBI:57844"/>
        <dbReference type="ChEBI" id="CHEBI:59789"/>
        <dbReference type="ChEBI" id="CHEBI:140311"/>
    </reaction>
</comment>
<sequence length="308" mass="34604">MEEIELVKGFIFNVQHYCIHDGPGIRTNVFLKGCPLRCLWCQNPESQSTRKQLFFLSENCSTCGRCVSICPNQAVIIQGNKIKTNRLLCKTCGQCVDVCSREARSIVGEYITAGEVFRKIEQDKIFYQGSGGGVTISGGEPFAQPEFTKSIIKLCRDAQIHTAIETSGYARWEVIQEILQYVDLVLYDIKHMKSSDHKQLTGVYNELILENAKKIHHDLKVPLIARVPIIPGYNDSLENIRETGEFVSSQLGKSVKVHLLPFHRLGESKNERLECRAGSFDSSPPSEVHMDKLKKIIETFGLNVQIGG</sequence>
<dbReference type="CDD" id="cd01335">
    <property type="entry name" value="Radical_SAM"/>
    <property type="match status" value="1"/>
</dbReference>
<dbReference type="GO" id="GO:0046872">
    <property type="term" value="F:metal ion binding"/>
    <property type="evidence" value="ECO:0007669"/>
    <property type="project" value="UniProtKB-KW"/>
</dbReference>
<dbReference type="PROSITE" id="PS01087">
    <property type="entry name" value="RADICAL_ACTIVATING"/>
    <property type="match status" value="1"/>
</dbReference>
<evidence type="ECO:0000313" key="13">
    <source>
        <dbReference type="Proteomes" id="UP000095743"/>
    </source>
</evidence>
<dbReference type="InterPro" id="IPR017896">
    <property type="entry name" value="4Fe4S_Fe-S-bd"/>
</dbReference>
<dbReference type="STRING" id="1424294.Gferi_09580"/>
<dbReference type="InterPro" id="IPR040074">
    <property type="entry name" value="BssD/PflA/YjjW"/>
</dbReference>